<dbReference type="Pfam" id="PF00083">
    <property type="entry name" value="Sugar_tr"/>
    <property type="match status" value="1"/>
</dbReference>
<feature type="transmembrane region" description="Helical" evidence="5">
    <location>
        <begin position="205"/>
        <end position="226"/>
    </location>
</feature>
<evidence type="ECO:0000313" key="8">
    <source>
        <dbReference type="Proteomes" id="UP001497497"/>
    </source>
</evidence>
<dbReference type="InterPro" id="IPR005828">
    <property type="entry name" value="MFS_sugar_transport-like"/>
</dbReference>
<dbReference type="Proteomes" id="UP001497497">
    <property type="component" value="Unassembled WGS sequence"/>
</dbReference>
<dbReference type="GO" id="GO:0022857">
    <property type="term" value="F:transmembrane transporter activity"/>
    <property type="evidence" value="ECO:0007669"/>
    <property type="project" value="InterPro"/>
</dbReference>
<evidence type="ECO:0000313" key="7">
    <source>
        <dbReference type="EMBL" id="CAL1539047.1"/>
    </source>
</evidence>
<dbReference type="GO" id="GO:0016020">
    <property type="term" value="C:membrane"/>
    <property type="evidence" value="ECO:0007669"/>
    <property type="project" value="UniProtKB-SubCell"/>
</dbReference>
<feature type="transmembrane region" description="Helical" evidence="5">
    <location>
        <begin position="484"/>
        <end position="505"/>
    </location>
</feature>
<keyword evidence="4 5" id="KW-0472">Membrane</keyword>
<dbReference type="SUPFAM" id="SSF103473">
    <property type="entry name" value="MFS general substrate transporter"/>
    <property type="match status" value="1"/>
</dbReference>
<dbReference type="AlphaFoldDB" id="A0AAV2HXW8"/>
<feature type="transmembrane region" description="Helical" evidence="5">
    <location>
        <begin position="348"/>
        <end position="374"/>
    </location>
</feature>
<keyword evidence="3 5" id="KW-1133">Transmembrane helix</keyword>
<dbReference type="Gene3D" id="1.20.1250.20">
    <property type="entry name" value="MFS general substrate transporter like domains"/>
    <property type="match status" value="1"/>
</dbReference>
<evidence type="ECO:0000259" key="6">
    <source>
        <dbReference type="PROSITE" id="PS50850"/>
    </source>
</evidence>
<feature type="domain" description="Major facilitator superfamily (MFS) profile" evidence="6">
    <location>
        <begin position="72"/>
        <end position="510"/>
    </location>
</feature>
<proteinExistence type="predicted"/>
<gene>
    <name evidence="7" type="ORF">GSLYS_00012868001</name>
</gene>
<keyword evidence="2 5" id="KW-0812">Transmembrane</keyword>
<evidence type="ECO:0000256" key="4">
    <source>
        <dbReference type="ARBA" id="ARBA00023136"/>
    </source>
</evidence>
<comment type="subcellular location">
    <subcellularLocation>
        <location evidence="1">Membrane</location>
        <topology evidence="1">Multi-pass membrane protein</topology>
    </subcellularLocation>
</comment>
<organism evidence="7 8">
    <name type="scientific">Lymnaea stagnalis</name>
    <name type="common">Great pond snail</name>
    <name type="synonym">Helix stagnalis</name>
    <dbReference type="NCBI Taxonomy" id="6523"/>
    <lineage>
        <taxon>Eukaryota</taxon>
        <taxon>Metazoa</taxon>
        <taxon>Spiralia</taxon>
        <taxon>Lophotrochozoa</taxon>
        <taxon>Mollusca</taxon>
        <taxon>Gastropoda</taxon>
        <taxon>Heterobranchia</taxon>
        <taxon>Euthyneura</taxon>
        <taxon>Panpulmonata</taxon>
        <taxon>Hygrophila</taxon>
        <taxon>Lymnaeoidea</taxon>
        <taxon>Lymnaeidae</taxon>
        <taxon>Lymnaea</taxon>
    </lineage>
</organism>
<comment type="caution">
    <text evidence="7">The sequence shown here is derived from an EMBL/GenBank/DDBJ whole genome shotgun (WGS) entry which is preliminary data.</text>
</comment>
<feature type="transmembrane region" description="Helical" evidence="5">
    <location>
        <begin position="171"/>
        <end position="193"/>
    </location>
</feature>
<evidence type="ECO:0000256" key="5">
    <source>
        <dbReference type="SAM" id="Phobius"/>
    </source>
</evidence>
<name>A0AAV2HXW8_LYMST</name>
<feature type="transmembrane region" description="Helical" evidence="5">
    <location>
        <begin position="147"/>
        <end position="165"/>
    </location>
</feature>
<dbReference type="PROSITE" id="PS50850">
    <property type="entry name" value="MFS"/>
    <property type="match status" value="1"/>
</dbReference>
<reference evidence="7 8" key="1">
    <citation type="submission" date="2024-04" db="EMBL/GenBank/DDBJ databases">
        <authorList>
            <consortium name="Genoscope - CEA"/>
            <person name="William W."/>
        </authorList>
    </citation>
    <scope>NUCLEOTIDE SEQUENCE [LARGE SCALE GENOMIC DNA]</scope>
</reference>
<dbReference type="InterPro" id="IPR020846">
    <property type="entry name" value="MFS_dom"/>
</dbReference>
<sequence>MNFEDLIHDLGGFGKFQMIIVFCIHYNRIFMGWSMLQMSYAGRVHDWFCLSWNDTQPRNDTLNACAVRTDLRSGLNSTGVFLNSSVHDVTACHHYVFPGTASTIIDEWDLVCDKKWVKATVTSIQMAGVLLGSLLSGHLGDHFGRKTTMYIFLLMHAAFNVITAFSVSWEMFAVCRFCIGFGLGAALVVFFPYGLEFLPITWRPLVSVLPFWQVGVSLFALLSYLMEDWSHLHLTCGLLALPGLLGYFFLPESMRWLTVKNRLDEAQKAVEMIAAINKKPFPEKTRHILQTVVEEEQRTRVSGKQYTYIDIFRGWQTAKLTMIFCFHWQLKYVISKLDIVDHRFSLSLVYYGISFGVSSLAGNLSFNIFLVGVIEIPAKVSTFYFNNKFGRKRTSIAFLSMACVSAFSSLLVIIFVSDARKGHIVTGLCLLAKMGTNAGWTAVETWGTELSPTVTRSLSYGAVSTAARLGGIIAPFAINLDDRLILSYAIIGGLLLLDILLAFFVQESRGMVLSDSLTVVTKPNGAQPERPGTNGDNKIIVSFDGPFTELSQTSGPFIELNQTLGPFIKLNKKSGPFIDLNQTGDCHNFKEVKEEDTGNYTNDIDKFRF</sequence>
<accession>A0AAV2HXW8</accession>
<feature type="transmembrane region" description="Helical" evidence="5">
    <location>
        <begin position="394"/>
        <end position="416"/>
    </location>
</feature>
<evidence type="ECO:0000256" key="2">
    <source>
        <dbReference type="ARBA" id="ARBA00022692"/>
    </source>
</evidence>
<feature type="transmembrane region" description="Helical" evidence="5">
    <location>
        <begin position="12"/>
        <end position="30"/>
    </location>
</feature>
<protein>
    <recommendedName>
        <fullName evidence="6">Major facilitator superfamily (MFS) profile domain-containing protein</fullName>
    </recommendedName>
</protein>
<keyword evidence="8" id="KW-1185">Reference proteome</keyword>
<evidence type="ECO:0000256" key="1">
    <source>
        <dbReference type="ARBA" id="ARBA00004141"/>
    </source>
</evidence>
<dbReference type="InterPro" id="IPR036259">
    <property type="entry name" value="MFS_trans_sf"/>
</dbReference>
<dbReference type="PANTHER" id="PTHR24064">
    <property type="entry name" value="SOLUTE CARRIER FAMILY 22 MEMBER"/>
    <property type="match status" value="1"/>
</dbReference>
<evidence type="ECO:0000256" key="3">
    <source>
        <dbReference type="ARBA" id="ARBA00022989"/>
    </source>
</evidence>
<feature type="transmembrane region" description="Helical" evidence="5">
    <location>
        <begin position="232"/>
        <end position="250"/>
    </location>
</feature>
<dbReference type="EMBL" id="CAXITT010000323">
    <property type="protein sequence ID" value="CAL1539047.1"/>
    <property type="molecule type" value="Genomic_DNA"/>
</dbReference>